<evidence type="ECO:0000256" key="7">
    <source>
        <dbReference type="ARBA" id="ARBA00023065"/>
    </source>
</evidence>
<evidence type="ECO:0000256" key="8">
    <source>
        <dbReference type="ARBA" id="ARBA00023077"/>
    </source>
</evidence>
<evidence type="ECO:0000256" key="3">
    <source>
        <dbReference type="ARBA" id="ARBA00022452"/>
    </source>
</evidence>
<evidence type="ECO:0000256" key="4">
    <source>
        <dbReference type="ARBA" id="ARBA00022496"/>
    </source>
</evidence>
<dbReference type="CDD" id="cd01347">
    <property type="entry name" value="ligand_gated_channel"/>
    <property type="match status" value="1"/>
</dbReference>
<comment type="subcellular location">
    <subcellularLocation>
        <location evidence="1 11">Cell outer membrane</location>
        <topology evidence="1 11">Multi-pass membrane protein</topology>
    </subcellularLocation>
</comment>
<evidence type="ECO:0000256" key="10">
    <source>
        <dbReference type="ARBA" id="ARBA00023237"/>
    </source>
</evidence>
<keyword evidence="8 12" id="KW-0798">TonB box</keyword>
<dbReference type="InterPro" id="IPR036942">
    <property type="entry name" value="Beta-barrel_TonB_sf"/>
</dbReference>
<evidence type="ECO:0000256" key="6">
    <source>
        <dbReference type="ARBA" id="ARBA00023004"/>
    </source>
</evidence>
<dbReference type="EMBL" id="JALKHS010000011">
    <property type="protein sequence ID" value="MCK0532818.1"/>
    <property type="molecule type" value="Genomic_DNA"/>
</dbReference>
<proteinExistence type="inferred from homology"/>
<evidence type="ECO:0000259" key="15">
    <source>
        <dbReference type="Pfam" id="PF07715"/>
    </source>
</evidence>
<dbReference type="Proteomes" id="UP001203512">
    <property type="component" value="Unassembled WGS sequence"/>
</dbReference>
<feature type="chain" id="PRO_5046230988" evidence="13">
    <location>
        <begin position="24"/>
        <end position="717"/>
    </location>
</feature>
<feature type="signal peptide" evidence="13">
    <location>
        <begin position="1"/>
        <end position="23"/>
    </location>
</feature>
<dbReference type="PANTHER" id="PTHR32552:SF81">
    <property type="entry name" value="TONB-DEPENDENT OUTER MEMBRANE RECEPTOR"/>
    <property type="match status" value="1"/>
</dbReference>
<feature type="domain" description="TonB-dependent receptor-like beta-barrel" evidence="14">
    <location>
        <begin position="286"/>
        <end position="684"/>
    </location>
</feature>
<keyword evidence="7" id="KW-0406">Ion transport</keyword>
<keyword evidence="10 11" id="KW-0998">Cell outer membrane</keyword>
<protein>
    <submittedName>
        <fullName evidence="16">TonB-dependent receptor</fullName>
    </submittedName>
</protein>
<keyword evidence="6" id="KW-0408">Iron</keyword>
<keyword evidence="9 11" id="KW-0472">Membrane</keyword>
<feature type="domain" description="TonB-dependent receptor plug" evidence="15">
    <location>
        <begin position="48"/>
        <end position="157"/>
    </location>
</feature>
<keyword evidence="17" id="KW-1185">Reference proteome</keyword>
<evidence type="ECO:0000313" key="16">
    <source>
        <dbReference type="EMBL" id="MCK0532818.1"/>
    </source>
</evidence>
<dbReference type="InterPro" id="IPR000531">
    <property type="entry name" value="Beta-barrel_TonB"/>
</dbReference>
<dbReference type="Pfam" id="PF00593">
    <property type="entry name" value="TonB_dep_Rec_b-barrel"/>
    <property type="match status" value="1"/>
</dbReference>
<reference evidence="16 17" key="1">
    <citation type="submission" date="2022-04" db="EMBL/GenBank/DDBJ databases">
        <authorList>
            <person name="Huq M.A."/>
        </authorList>
    </citation>
    <scope>NUCLEOTIDE SEQUENCE [LARGE SCALE GENOMIC DNA]</scope>
    <source>
        <strain evidence="16 17">MAH-33</strain>
    </source>
</reference>
<dbReference type="PROSITE" id="PS52016">
    <property type="entry name" value="TONB_DEPENDENT_REC_3"/>
    <property type="match status" value="1"/>
</dbReference>
<dbReference type="InterPro" id="IPR039426">
    <property type="entry name" value="TonB-dep_rcpt-like"/>
</dbReference>
<evidence type="ECO:0000256" key="5">
    <source>
        <dbReference type="ARBA" id="ARBA00022692"/>
    </source>
</evidence>
<evidence type="ECO:0000256" key="12">
    <source>
        <dbReference type="RuleBase" id="RU003357"/>
    </source>
</evidence>
<keyword evidence="5 11" id="KW-0812">Transmembrane</keyword>
<name>A0ABT0E0H2_9SPHN</name>
<accession>A0ABT0E0H2</accession>
<evidence type="ECO:0000256" key="1">
    <source>
        <dbReference type="ARBA" id="ARBA00004571"/>
    </source>
</evidence>
<keyword evidence="13" id="KW-0732">Signal</keyword>
<keyword evidence="16" id="KW-0675">Receptor</keyword>
<dbReference type="Pfam" id="PF07715">
    <property type="entry name" value="Plug"/>
    <property type="match status" value="1"/>
</dbReference>
<comment type="caution">
    <text evidence="16">The sequence shown here is derived from an EMBL/GenBank/DDBJ whole genome shotgun (WGS) entry which is preliminary data.</text>
</comment>
<evidence type="ECO:0000259" key="14">
    <source>
        <dbReference type="Pfam" id="PF00593"/>
    </source>
</evidence>
<evidence type="ECO:0000256" key="2">
    <source>
        <dbReference type="ARBA" id="ARBA00022448"/>
    </source>
</evidence>
<dbReference type="PANTHER" id="PTHR32552">
    <property type="entry name" value="FERRICHROME IRON RECEPTOR-RELATED"/>
    <property type="match status" value="1"/>
</dbReference>
<evidence type="ECO:0000313" key="17">
    <source>
        <dbReference type="Proteomes" id="UP001203512"/>
    </source>
</evidence>
<evidence type="ECO:0000256" key="11">
    <source>
        <dbReference type="PROSITE-ProRule" id="PRU01360"/>
    </source>
</evidence>
<sequence length="717" mass="78844">MNSFISHGALAMCLAAATSPAFAQDDASVQSGGIEEIVVTAQKRSESLQKTPISMMAMTGADIEKKGIADITDLRTLVPSLAVTPHPNSATTARVFIRGIGNNDDQITVDPSVAVYLDGIYIARNQGLSAEVAEVERIEVLRGPQGSLYGRNATGGAINYITRAPELGEFSAKQTLAIGNYDQFRSRTRVNIPVGETLAVELGYLHSQKDGFVDNPGTGVDRWGDQRLDAYRAAVLWQPTDALQLRYTYDRSDINDTPVFMVAAPFYPRMADRPTAGSPLVRNLMPNDATSQGHNLTISWEVADDVTLRSLTGYRKLSSITNQNYLTGVAGPFPLILTGFDQKQDQWSEELQLVGSTFDRRLDYVLGAYYFDEDGESSDYSAITGRPRMDRVATIHNRAYALYGQATLRPAFMEGLYLTGGLRWSRDERKATLDQTIVPATGLPTVLPRGAGDNHFSNISPSLVIGYNANASLNIYAKYARGYKTGGYNIRASSIARFNEGFGPETLDSFELGIKSSWLDNHLQANLALFRSNYKDIQTNIQSDPTNVAITDVFNAGKARIQGFELDLIAKPIDTLTLSVNYAYLDAKFQQILDQAGNDITSRYTFVEAPKHTLTTSLEYRFPDTPIGVLTANIDYFLKSKVSTSTADRRYVIGDYGLLNARLTLSDIPVGFGSWRLSAFGKNLTDKEYYIAHFNGGLPSAIFGDPRTYGLEVTFEY</sequence>
<dbReference type="Gene3D" id="2.40.170.20">
    <property type="entry name" value="TonB-dependent receptor, beta-barrel domain"/>
    <property type="match status" value="1"/>
</dbReference>
<keyword evidence="4" id="KW-0410">Iron transport</keyword>
<keyword evidence="3 11" id="KW-1134">Transmembrane beta strand</keyword>
<gene>
    <name evidence="16" type="ORF">MU848_14605</name>
</gene>
<organism evidence="16 17">
    <name type="scientific">Sphingobium agri</name>
    <dbReference type="NCBI Taxonomy" id="2933566"/>
    <lineage>
        <taxon>Bacteria</taxon>
        <taxon>Pseudomonadati</taxon>
        <taxon>Pseudomonadota</taxon>
        <taxon>Alphaproteobacteria</taxon>
        <taxon>Sphingomonadales</taxon>
        <taxon>Sphingomonadaceae</taxon>
        <taxon>Sphingobium</taxon>
    </lineage>
</organism>
<dbReference type="InterPro" id="IPR012910">
    <property type="entry name" value="Plug_dom"/>
</dbReference>
<evidence type="ECO:0000256" key="9">
    <source>
        <dbReference type="ARBA" id="ARBA00023136"/>
    </source>
</evidence>
<dbReference type="SUPFAM" id="SSF56935">
    <property type="entry name" value="Porins"/>
    <property type="match status" value="1"/>
</dbReference>
<evidence type="ECO:0000256" key="13">
    <source>
        <dbReference type="SAM" id="SignalP"/>
    </source>
</evidence>
<comment type="similarity">
    <text evidence="11 12">Belongs to the TonB-dependent receptor family.</text>
</comment>
<dbReference type="RefSeq" id="WP_247233719.1">
    <property type="nucleotide sequence ID" value="NZ_JALKHS010000011.1"/>
</dbReference>
<keyword evidence="2 11" id="KW-0813">Transport</keyword>